<gene>
    <name evidence="1" type="ORF">TPSB3V08_LOCUS6082</name>
</gene>
<evidence type="ECO:0000313" key="1">
    <source>
        <dbReference type="EMBL" id="CAD7407844.1"/>
    </source>
</evidence>
<name>A0A7R9D494_TIMPO</name>
<dbReference type="AlphaFoldDB" id="A0A7R9D494"/>
<protein>
    <submittedName>
        <fullName evidence="1">Uncharacterized protein</fullName>
    </submittedName>
</protein>
<proteinExistence type="predicted"/>
<accession>A0A7R9D494</accession>
<sequence>MASRAGEGESEVNMPLGCVQYYVAGHLPVKQQDYKKKYRNLASTYVTFSADGNELLVNLGGEQIYLFDINSKRKTIKFGIHAEQTNKGESSSARLSRLAYRSMMYSLLILVSQGESSSACLSSLTYRSTLDSL</sequence>
<reference evidence="1" key="1">
    <citation type="submission" date="2020-11" db="EMBL/GenBank/DDBJ databases">
        <authorList>
            <person name="Tran Van P."/>
        </authorList>
    </citation>
    <scope>NUCLEOTIDE SEQUENCE</scope>
</reference>
<organism evidence="1">
    <name type="scientific">Timema poppense</name>
    <name type="common">Walking stick</name>
    <dbReference type="NCBI Taxonomy" id="170557"/>
    <lineage>
        <taxon>Eukaryota</taxon>
        <taxon>Metazoa</taxon>
        <taxon>Ecdysozoa</taxon>
        <taxon>Arthropoda</taxon>
        <taxon>Hexapoda</taxon>
        <taxon>Insecta</taxon>
        <taxon>Pterygota</taxon>
        <taxon>Neoptera</taxon>
        <taxon>Polyneoptera</taxon>
        <taxon>Phasmatodea</taxon>
        <taxon>Timematodea</taxon>
        <taxon>Timematoidea</taxon>
        <taxon>Timematidae</taxon>
        <taxon>Timema</taxon>
    </lineage>
</organism>
<dbReference type="EMBL" id="OD003437">
    <property type="protein sequence ID" value="CAD7407844.1"/>
    <property type="molecule type" value="Genomic_DNA"/>
</dbReference>